<gene>
    <name evidence="2" type="ORF">FLL46_18200</name>
</gene>
<evidence type="ECO:0000256" key="1">
    <source>
        <dbReference type="SAM" id="MobiDB-lite"/>
    </source>
</evidence>
<dbReference type="OrthoDB" id="5397661at2"/>
<dbReference type="EMBL" id="VIKS01000011">
    <property type="protein sequence ID" value="TQV85857.1"/>
    <property type="molecule type" value="Genomic_DNA"/>
</dbReference>
<feature type="compositionally biased region" description="Polar residues" evidence="1">
    <location>
        <begin position="81"/>
        <end position="93"/>
    </location>
</feature>
<dbReference type="RefSeq" id="WP_142932776.1">
    <property type="nucleotide sequence ID" value="NZ_ML660167.1"/>
</dbReference>
<organism evidence="2 3">
    <name type="scientific">Aliikangiella coralliicola</name>
    <dbReference type="NCBI Taxonomy" id="2592383"/>
    <lineage>
        <taxon>Bacteria</taxon>
        <taxon>Pseudomonadati</taxon>
        <taxon>Pseudomonadota</taxon>
        <taxon>Gammaproteobacteria</taxon>
        <taxon>Oceanospirillales</taxon>
        <taxon>Pleioneaceae</taxon>
        <taxon>Aliikangiella</taxon>
    </lineage>
</organism>
<protein>
    <submittedName>
        <fullName evidence="2">Uncharacterized protein</fullName>
    </submittedName>
</protein>
<sequence>MKIKFILTGFLLIVISFFGSAEEDRIELETTFIKGNKELPQVLYIVPWQDMKQQKTKQDVIVLHSLFGDTFDPVTPEDLESANSQTSKPVSEK</sequence>
<dbReference type="AlphaFoldDB" id="A0A545U8Q8"/>
<accession>A0A545U8Q8</accession>
<feature type="region of interest" description="Disordered" evidence="1">
    <location>
        <begin position="72"/>
        <end position="93"/>
    </location>
</feature>
<name>A0A545U8Q8_9GAMM</name>
<keyword evidence="3" id="KW-1185">Reference proteome</keyword>
<evidence type="ECO:0000313" key="2">
    <source>
        <dbReference type="EMBL" id="TQV85857.1"/>
    </source>
</evidence>
<proteinExistence type="predicted"/>
<comment type="caution">
    <text evidence="2">The sequence shown here is derived from an EMBL/GenBank/DDBJ whole genome shotgun (WGS) entry which is preliminary data.</text>
</comment>
<reference evidence="2 3" key="1">
    <citation type="submission" date="2019-07" db="EMBL/GenBank/DDBJ databases">
        <title>Draft genome for Aliikangiella sp. M105.</title>
        <authorList>
            <person name="Wang G."/>
        </authorList>
    </citation>
    <scope>NUCLEOTIDE SEQUENCE [LARGE SCALE GENOMIC DNA]</scope>
    <source>
        <strain evidence="2 3">M105</strain>
    </source>
</reference>
<evidence type="ECO:0000313" key="3">
    <source>
        <dbReference type="Proteomes" id="UP000315439"/>
    </source>
</evidence>
<dbReference type="Proteomes" id="UP000315439">
    <property type="component" value="Unassembled WGS sequence"/>
</dbReference>